<dbReference type="AlphaFoldDB" id="A0A9W6DI67"/>
<comment type="caution">
    <text evidence="1">The sequence shown here is derived from an EMBL/GenBank/DDBJ whole genome shotgun (WGS) entry which is preliminary data.</text>
</comment>
<name>A0A9W6DI67_9FIRM</name>
<accession>A0A9W6DI67</accession>
<proteinExistence type="predicted"/>
<organism evidence="1 2">
    <name type="scientific">Vallitalea longa</name>
    <dbReference type="NCBI Taxonomy" id="2936439"/>
    <lineage>
        <taxon>Bacteria</taxon>
        <taxon>Bacillati</taxon>
        <taxon>Bacillota</taxon>
        <taxon>Clostridia</taxon>
        <taxon>Lachnospirales</taxon>
        <taxon>Vallitaleaceae</taxon>
        <taxon>Vallitalea</taxon>
    </lineage>
</organism>
<sequence length="90" mass="11000">MIYIRKHAIDRYIQRIDSKQVQTKKVEELLIEAVLDPDKIIRHSRKKTIIAFKKYNFILIAIQKGKDIEVITTENDYEKKINWWKRQERD</sequence>
<evidence type="ECO:0000313" key="2">
    <source>
        <dbReference type="Proteomes" id="UP001144256"/>
    </source>
</evidence>
<dbReference type="Proteomes" id="UP001144256">
    <property type="component" value="Unassembled WGS sequence"/>
</dbReference>
<keyword evidence="2" id="KW-1185">Reference proteome</keyword>
<evidence type="ECO:0008006" key="3">
    <source>
        <dbReference type="Google" id="ProtNLM"/>
    </source>
</evidence>
<gene>
    <name evidence="1" type="ORF">SH1V18_47920</name>
</gene>
<protein>
    <recommendedName>
        <fullName evidence="3">DUF4258 domain-containing protein</fullName>
    </recommendedName>
</protein>
<evidence type="ECO:0000313" key="1">
    <source>
        <dbReference type="EMBL" id="GKX32312.1"/>
    </source>
</evidence>
<dbReference type="RefSeq" id="WP_281819797.1">
    <property type="nucleotide sequence ID" value="NZ_BRLB01000031.1"/>
</dbReference>
<reference evidence="1" key="1">
    <citation type="submission" date="2022-06" db="EMBL/GenBank/DDBJ databases">
        <title>Vallitalea longa sp. nov., an anaerobic bacterium isolated from marine sediment.</title>
        <authorList>
            <person name="Hirano S."/>
            <person name="Terahara T."/>
            <person name="Mori K."/>
            <person name="Hamada M."/>
            <person name="Matsumoto R."/>
            <person name="Kobayashi T."/>
        </authorList>
    </citation>
    <scope>NUCLEOTIDE SEQUENCE</scope>
    <source>
        <strain evidence="1">SH18-1</strain>
    </source>
</reference>
<dbReference type="EMBL" id="BRLB01000031">
    <property type="protein sequence ID" value="GKX32312.1"/>
    <property type="molecule type" value="Genomic_DNA"/>
</dbReference>